<dbReference type="AlphaFoldDB" id="A0A316DXL8"/>
<feature type="transmembrane region" description="Helical" evidence="8">
    <location>
        <begin position="132"/>
        <end position="149"/>
    </location>
</feature>
<feature type="transmembrane region" description="Helical" evidence="8">
    <location>
        <begin position="15"/>
        <end position="33"/>
    </location>
</feature>
<dbReference type="GO" id="GO:0140911">
    <property type="term" value="F:pore-forming activity"/>
    <property type="evidence" value="ECO:0007669"/>
    <property type="project" value="InterPro"/>
</dbReference>
<evidence type="ECO:0000313" key="11">
    <source>
        <dbReference type="Proteomes" id="UP000245667"/>
    </source>
</evidence>
<dbReference type="EMBL" id="QGGQ01000009">
    <property type="protein sequence ID" value="PWK22082.1"/>
    <property type="molecule type" value="Genomic_DNA"/>
</dbReference>
<evidence type="ECO:0000313" key="12">
    <source>
        <dbReference type="Proteomes" id="UP000651837"/>
    </source>
</evidence>
<name>A0A316DXL8_9FLAO</name>
<evidence type="ECO:0000256" key="2">
    <source>
        <dbReference type="ARBA" id="ARBA00008488"/>
    </source>
</evidence>
<evidence type="ECO:0000256" key="4">
    <source>
        <dbReference type="ARBA" id="ARBA00022692"/>
    </source>
</evidence>
<keyword evidence="4 8" id="KW-0812">Transmembrane</keyword>
<gene>
    <name evidence="9" type="ORF">HZY62_20505</name>
    <name evidence="10" type="ORF">LX92_03435</name>
</gene>
<dbReference type="PANTHER" id="PTHR20855">
    <property type="entry name" value="ADIPOR/PROGESTIN RECEPTOR-RELATED"/>
    <property type="match status" value="1"/>
</dbReference>
<dbReference type="NCBIfam" id="TIGR01065">
    <property type="entry name" value="hlyIII"/>
    <property type="match status" value="1"/>
</dbReference>
<reference evidence="9 12" key="2">
    <citation type="submission" date="2020-07" db="EMBL/GenBank/DDBJ databases">
        <title>The draft genome sequence of Maribacter polysiphoniae KCTC 22021.</title>
        <authorList>
            <person name="Mu L."/>
        </authorList>
    </citation>
    <scope>NUCLEOTIDE SEQUENCE [LARGE SCALE GENOMIC DNA]</scope>
    <source>
        <strain evidence="9 12">KCTC 22021</strain>
    </source>
</reference>
<dbReference type="InterPro" id="IPR005744">
    <property type="entry name" value="Hy-lIII"/>
</dbReference>
<protein>
    <submittedName>
        <fullName evidence="9 10">Hemolysin III</fullName>
    </submittedName>
</protein>
<keyword evidence="5 8" id="KW-1133">Transmembrane helix</keyword>
<comment type="subcellular location">
    <subcellularLocation>
        <location evidence="1">Cell membrane</location>
        <topology evidence="1">Multi-pass membrane protein</topology>
    </subcellularLocation>
</comment>
<keyword evidence="6 8" id="KW-0472">Membrane</keyword>
<evidence type="ECO:0000256" key="6">
    <source>
        <dbReference type="ARBA" id="ARBA00023136"/>
    </source>
</evidence>
<feature type="transmembrane region" description="Helical" evidence="8">
    <location>
        <begin position="45"/>
        <end position="67"/>
    </location>
</feature>
<comment type="similarity">
    <text evidence="2">Belongs to the UPF0073 (Hly-III) family.</text>
</comment>
<feature type="transmembrane region" description="Helical" evidence="8">
    <location>
        <begin position="161"/>
        <end position="181"/>
    </location>
</feature>
<evidence type="ECO:0000256" key="5">
    <source>
        <dbReference type="ARBA" id="ARBA00022989"/>
    </source>
</evidence>
<feature type="binding site" evidence="7">
    <location>
        <position position="187"/>
    </location>
    <ligand>
        <name>Zn(2+)</name>
        <dbReference type="ChEBI" id="CHEBI:29105"/>
    </ligand>
</feature>
<proteinExistence type="inferred from homology"/>
<organism evidence="10 11">
    <name type="scientific">Maribacter polysiphoniae</name>
    <dbReference type="NCBI Taxonomy" id="429344"/>
    <lineage>
        <taxon>Bacteria</taxon>
        <taxon>Pseudomonadati</taxon>
        <taxon>Bacteroidota</taxon>
        <taxon>Flavobacteriia</taxon>
        <taxon>Flavobacteriales</taxon>
        <taxon>Flavobacteriaceae</taxon>
        <taxon>Maribacter</taxon>
    </lineage>
</organism>
<evidence type="ECO:0000313" key="9">
    <source>
        <dbReference type="EMBL" id="MBD1262985.1"/>
    </source>
</evidence>
<dbReference type="Pfam" id="PF03006">
    <property type="entry name" value="HlyIII"/>
    <property type="match status" value="1"/>
</dbReference>
<feature type="transmembrane region" description="Helical" evidence="8">
    <location>
        <begin position="82"/>
        <end position="100"/>
    </location>
</feature>
<dbReference type="GO" id="GO:0005886">
    <property type="term" value="C:plasma membrane"/>
    <property type="evidence" value="ECO:0007669"/>
    <property type="project" value="UniProtKB-SubCell"/>
</dbReference>
<evidence type="ECO:0000256" key="7">
    <source>
        <dbReference type="PIRSR" id="PIRSR604254-1"/>
    </source>
</evidence>
<evidence type="ECO:0000256" key="8">
    <source>
        <dbReference type="SAM" id="Phobius"/>
    </source>
</evidence>
<keyword evidence="7" id="KW-0479">Metal-binding</keyword>
<keyword evidence="7" id="KW-0862">Zinc</keyword>
<keyword evidence="12" id="KW-1185">Reference proteome</keyword>
<dbReference type="InterPro" id="IPR004254">
    <property type="entry name" value="AdipoR/HlyIII-related"/>
</dbReference>
<dbReference type="RefSeq" id="WP_109653207.1">
    <property type="nucleotide sequence ID" value="NZ_JACWLN010000016.1"/>
</dbReference>
<sequence length="210" mass="24241">MTKELTYHKEEKWNAISHALGILFGVLGLYFLLKHNSHKTIYAQMSIIIYSISFIVLFLASTLYHSVSNPELKRKLRVFDHISIYLLIAGTYTPLALITLENGKGWLIFYVVWGIAAVGTLMKIFFTGRFEVLSLILYLAMGWLIVMDFSNIMAYTSRLGIQLLFLGGAFYTVGTVFYAWKRIPYNHFIWHLFVLGGAISHWLFIYYDVV</sequence>
<accession>A0A316DXL8</accession>
<feature type="transmembrane region" description="Helical" evidence="8">
    <location>
        <begin position="107"/>
        <end position="126"/>
    </location>
</feature>
<dbReference type="Proteomes" id="UP000245667">
    <property type="component" value="Unassembled WGS sequence"/>
</dbReference>
<evidence type="ECO:0000256" key="3">
    <source>
        <dbReference type="ARBA" id="ARBA00022475"/>
    </source>
</evidence>
<feature type="binding site" evidence="7">
    <location>
        <position position="65"/>
    </location>
    <ligand>
        <name>Zn(2+)</name>
        <dbReference type="ChEBI" id="CHEBI:29105"/>
    </ligand>
</feature>
<evidence type="ECO:0000256" key="1">
    <source>
        <dbReference type="ARBA" id="ARBA00004651"/>
    </source>
</evidence>
<comment type="caution">
    <text evidence="10">The sequence shown here is derived from an EMBL/GenBank/DDBJ whole genome shotgun (WGS) entry which is preliminary data.</text>
</comment>
<dbReference type="Proteomes" id="UP000651837">
    <property type="component" value="Unassembled WGS sequence"/>
</dbReference>
<keyword evidence="3" id="KW-1003">Cell membrane</keyword>
<reference evidence="10 11" key="1">
    <citation type="submission" date="2018-05" db="EMBL/GenBank/DDBJ databases">
        <title>Genomic Encyclopedia of Archaeal and Bacterial Type Strains, Phase II (KMG-II): from individual species to whole genera.</title>
        <authorList>
            <person name="Goeker M."/>
        </authorList>
    </citation>
    <scope>NUCLEOTIDE SEQUENCE [LARGE SCALE GENOMIC DNA]</scope>
    <source>
        <strain evidence="10 11">DSM 23514</strain>
    </source>
</reference>
<dbReference type="GO" id="GO:0046872">
    <property type="term" value="F:metal ion binding"/>
    <property type="evidence" value="ECO:0007669"/>
    <property type="project" value="UniProtKB-KW"/>
</dbReference>
<feature type="transmembrane region" description="Helical" evidence="8">
    <location>
        <begin position="187"/>
        <end position="207"/>
    </location>
</feature>
<dbReference type="EMBL" id="JACWLN010000016">
    <property type="protein sequence ID" value="MBD1262985.1"/>
    <property type="molecule type" value="Genomic_DNA"/>
</dbReference>
<feature type="binding site" evidence="7">
    <location>
        <position position="191"/>
    </location>
    <ligand>
        <name>Zn(2+)</name>
        <dbReference type="ChEBI" id="CHEBI:29105"/>
    </ligand>
</feature>
<dbReference type="OrthoDB" id="9813689at2"/>
<evidence type="ECO:0000313" key="10">
    <source>
        <dbReference type="EMBL" id="PWK22082.1"/>
    </source>
</evidence>
<dbReference type="PANTHER" id="PTHR20855:SF3">
    <property type="entry name" value="LD03007P"/>
    <property type="match status" value="1"/>
</dbReference>